<dbReference type="Pfam" id="PF24879">
    <property type="entry name" value="DUF7737"/>
    <property type="match status" value="1"/>
</dbReference>
<protein>
    <recommendedName>
        <fullName evidence="5">DUF4132 domain-containing protein</fullName>
    </recommendedName>
</protein>
<dbReference type="Proteomes" id="UP000831327">
    <property type="component" value="Chromosome"/>
</dbReference>
<name>A0ABM7XYC1_9PROT</name>
<dbReference type="InterPro" id="IPR025406">
    <property type="entry name" value="DUF4132"/>
</dbReference>
<organism evidence="3 4">
    <name type="scientific">Roseomonas fluvialis</name>
    <dbReference type="NCBI Taxonomy" id="1750527"/>
    <lineage>
        <taxon>Bacteria</taxon>
        <taxon>Pseudomonadati</taxon>
        <taxon>Pseudomonadota</taxon>
        <taxon>Alphaproteobacteria</taxon>
        <taxon>Acetobacterales</taxon>
        <taxon>Roseomonadaceae</taxon>
        <taxon>Roseomonas</taxon>
    </lineage>
</organism>
<sequence>MAEEADPPGNPFTAWLRGLLTPRAAPAVPAPPTAPLPDTAISPQRMQDLEMWQTCPLGPGQRRALMGEAWPVLLRVLEEADATAAGLYPVHLFAAIAPAVARLSLAERAVLAEELAERVRTRPPLTGRPKLDEHVFPALLAHLPPLDARSATALFVVFGRGANQKGYDGGSGLGGFGRLVGRMEKIGGFKNHPPLIDAWAAIRARHPKMHPNAAKAAGLNARVEVLLGITPKEKVAAPRPESPVFVFEGLGAPADAARVLAFAEAYALLCAELMAWLRPRTGPGQPDWRLEAAVAFEERQTGQPVLLPPEGTPHYAEANRARREAVAELIGRTPLAALVPLDPPAWVMEADGIFAAAVARHGATTICWPPSARGLRFRFIVAGDARSQAEIDFSDRVIRVARGRRSAERLFGIRFRNWNADEIQEAAALKAADAGLFDLLWSARATEPSGAWLRKAEALLGGPTAAACREATRRWLDLAAEASAGMPSPAEYREALRYRQFESAVLAFLDVFDGPREAAIMALCTSAKIKPGRSDAWFHHDWQEPPARLSNANDIVLRGAVWFVSLDAAEVPRLLRVALAMLEKVPLLGGVTYRSLIGVNACIGALGRIATPEAVVALGRIQRRVRDERLAKTIAKALATAAAKAGTTIEELEELSVPDVALEPGPDPVRVAELAGGITATLGIASSTSATVTLRRADGSVPKSTPLAVKGDEDSTAALKDLQASAKDIAAILPVQRLRLERSWLTGRSWSGRDFRERYLDHPLLGWLAARLVWTITPASREPFSAMFHDAATPMDAQGRVRTLGDADRVALWHPLAPVEPGAVGAWRSLLLRDGIVQPIKQAFRETYPLTEAERATATYSNRFAAHILRQSQANALARLRGWVCRTRMSADVPNDEPTHIKLPALGLSAEFWTKPDGEGDEMTEGGAHLFLATDRVLFRPMRDEGDWRRDGGRGLRVGVGAVALEDVPDIAFSEVMRDVDLIVGVASIGRDEAWADAGAQAQHPSQWRRGAAMDYWQRFSRAELQESGRVRREVLAALLPKLAIAERCRLEDRHLVVTGALRRYRIHLGSAHVLLDPEDRYVCIVPADRDAAAGIRLPFEGDAVLSLILSKAFLLAADDRITDKGILSQIR</sequence>
<feature type="domain" description="DUF4132" evidence="1">
    <location>
        <begin position="701"/>
        <end position="883"/>
    </location>
</feature>
<evidence type="ECO:0000313" key="3">
    <source>
        <dbReference type="EMBL" id="BDG70481.1"/>
    </source>
</evidence>
<dbReference type="RefSeq" id="WP_244457810.1">
    <property type="nucleotide sequence ID" value="NZ_AP025637.1"/>
</dbReference>
<reference evidence="3 4" key="1">
    <citation type="journal article" date="2016" name="Microbes Environ.">
        <title>Phylogenetically diverse aerobic anoxygenic phototrophic bacteria isolated from epilithic biofilms in Tama river, Japan.</title>
        <authorList>
            <person name="Hirose S."/>
            <person name="Matsuura K."/>
            <person name="Haruta S."/>
        </authorList>
    </citation>
    <scope>NUCLEOTIDE SEQUENCE [LARGE SCALE GENOMIC DNA]</scope>
    <source>
        <strain evidence="3 4">S08</strain>
    </source>
</reference>
<dbReference type="InterPro" id="IPR056639">
    <property type="entry name" value="DUF7737"/>
</dbReference>
<dbReference type="Pfam" id="PF13569">
    <property type="entry name" value="DUF4132"/>
    <property type="match status" value="1"/>
</dbReference>
<evidence type="ECO:0000259" key="2">
    <source>
        <dbReference type="Pfam" id="PF24879"/>
    </source>
</evidence>
<accession>A0ABM7XYC1</accession>
<proteinExistence type="predicted"/>
<evidence type="ECO:0000313" key="4">
    <source>
        <dbReference type="Proteomes" id="UP000831327"/>
    </source>
</evidence>
<evidence type="ECO:0008006" key="5">
    <source>
        <dbReference type="Google" id="ProtNLM"/>
    </source>
</evidence>
<keyword evidence="4" id="KW-1185">Reference proteome</keyword>
<feature type="domain" description="DUF7737" evidence="2">
    <location>
        <begin position="1030"/>
        <end position="1131"/>
    </location>
</feature>
<dbReference type="EMBL" id="AP025637">
    <property type="protein sequence ID" value="BDG70481.1"/>
    <property type="molecule type" value="Genomic_DNA"/>
</dbReference>
<evidence type="ECO:0000259" key="1">
    <source>
        <dbReference type="Pfam" id="PF13569"/>
    </source>
</evidence>
<gene>
    <name evidence="3" type="ORF">Rmf_04100</name>
</gene>